<feature type="transmembrane region" description="Helical" evidence="4">
    <location>
        <begin position="144"/>
        <end position="164"/>
    </location>
</feature>
<organism evidence="6 7">
    <name type="scientific">Rhodoferax lithotrophicus</name>
    <dbReference type="NCBI Taxonomy" id="2798804"/>
    <lineage>
        <taxon>Bacteria</taxon>
        <taxon>Pseudomonadati</taxon>
        <taxon>Pseudomonadota</taxon>
        <taxon>Betaproteobacteria</taxon>
        <taxon>Burkholderiales</taxon>
        <taxon>Comamonadaceae</taxon>
        <taxon>Rhodoferax</taxon>
    </lineage>
</organism>
<sequence>MEMKTANKANDGQHHAWGYVVAGGLIMGLALGIRHATGIFQVPMTMGNGWTRETFGFSIAVQNLVWGLAQPFTGMLADRFGAARVMAVGLLFYAIGLVLMSISTTPWAFTLSAGLCIGIALSGTSFGVIYGAISRMTPLDRRSWALGLAGAVGGLGQFVMLPLAQGLINWLTWSGALVALALACAMFLPLVLPLRDKQPPNMGHGAEQTMREALTEAFHHRGFWLLNLGFLACGFQLAFIASHLPAYLLDKGMSANTAVAGLAIIALSNVAGSYCCGLLGGLYRRKYLLSGIYLVRSIAMALFVVLPLTSWSLYLFCAVMGFIWLGTVPLTNGLVSQVFGVKYITTLFGFVFFGHQLGAFWGVWLGVLCLRPPSHTT</sequence>
<dbReference type="PROSITE" id="PS50850">
    <property type="entry name" value="MFS"/>
    <property type="match status" value="1"/>
</dbReference>
<dbReference type="InterPro" id="IPR011701">
    <property type="entry name" value="MFS"/>
</dbReference>
<dbReference type="InterPro" id="IPR050327">
    <property type="entry name" value="Proton-linked_MCT"/>
</dbReference>
<feature type="transmembrane region" description="Helical" evidence="4">
    <location>
        <begin position="258"/>
        <end position="280"/>
    </location>
</feature>
<feature type="transmembrane region" description="Helical" evidence="4">
    <location>
        <begin position="347"/>
        <end position="367"/>
    </location>
</feature>
<dbReference type="Proteomes" id="UP000824366">
    <property type="component" value="Chromosome"/>
</dbReference>
<feature type="transmembrane region" description="Helical" evidence="4">
    <location>
        <begin position="287"/>
        <end position="306"/>
    </location>
</feature>
<dbReference type="Gene3D" id="1.20.1250.20">
    <property type="entry name" value="MFS general substrate transporter like domains"/>
    <property type="match status" value="1"/>
</dbReference>
<evidence type="ECO:0000256" key="1">
    <source>
        <dbReference type="ARBA" id="ARBA00022692"/>
    </source>
</evidence>
<dbReference type="PANTHER" id="PTHR11360:SF284">
    <property type="entry name" value="EG:103B4.3 PROTEIN-RELATED"/>
    <property type="match status" value="1"/>
</dbReference>
<keyword evidence="1 4" id="KW-0812">Transmembrane</keyword>
<keyword evidence="2 4" id="KW-1133">Transmembrane helix</keyword>
<evidence type="ECO:0000256" key="4">
    <source>
        <dbReference type="SAM" id="Phobius"/>
    </source>
</evidence>
<feature type="transmembrane region" description="Helical" evidence="4">
    <location>
        <begin position="85"/>
        <end position="102"/>
    </location>
</feature>
<reference evidence="6 7" key="1">
    <citation type="journal article" date="2021" name="Microbiol. Spectr.">
        <title>A Single Bacterium Capable of Oxidation and Reduction of Iron at Circumneutral pH.</title>
        <authorList>
            <person name="Kato S."/>
            <person name="Ohkuma M."/>
        </authorList>
    </citation>
    <scope>NUCLEOTIDE SEQUENCE [LARGE SCALE GENOMIC DNA]</scope>
    <source>
        <strain evidence="6 7">MIZ03</strain>
    </source>
</reference>
<dbReference type="EMBL" id="AP024238">
    <property type="protein sequence ID" value="BCO29676.1"/>
    <property type="molecule type" value="Genomic_DNA"/>
</dbReference>
<evidence type="ECO:0000256" key="3">
    <source>
        <dbReference type="ARBA" id="ARBA00023136"/>
    </source>
</evidence>
<feature type="transmembrane region" description="Helical" evidence="4">
    <location>
        <begin position="55"/>
        <end position="73"/>
    </location>
</feature>
<gene>
    <name evidence="6" type="ORF">MIZ03_4600</name>
</gene>
<dbReference type="CDD" id="cd17355">
    <property type="entry name" value="MFS_YcxA_like"/>
    <property type="match status" value="1"/>
</dbReference>
<name>A0ABM7MTE5_9BURK</name>
<evidence type="ECO:0000313" key="6">
    <source>
        <dbReference type="EMBL" id="BCO29676.1"/>
    </source>
</evidence>
<dbReference type="InterPro" id="IPR020846">
    <property type="entry name" value="MFS_dom"/>
</dbReference>
<feature type="transmembrane region" description="Helical" evidence="4">
    <location>
        <begin position="224"/>
        <end position="246"/>
    </location>
</feature>
<proteinExistence type="predicted"/>
<feature type="transmembrane region" description="Helical" evidence="4">
    <location>
        <begin position="170"/>
        <end position="192"/>
    </location>
</feature>
<protein>
    <submittedName>
        <fullName evidence="6">MFS-type transporter YhjX</fullName>
    </submittedName>
</protein>
<accession>A0ABM7MTE5</accession>
<keyword evidence="3 4" id="KW-0472">Membrane</keyword>
<dbReference type="PANTHER" id="PTHR11360">
    <property type="entry name" value="MONOCARBOXYLATE TRANSPORTER"/>
    <property type="match status" value="1"/>
</dbReference>
<keyword evidence="7" id="KW-1185">Reference proteome</keyword>
<dbReference type="Pfam" id="PF07690">
    <property type="entry name" value="MFS_1"/>
    <property type="match status" value="1"/>
</dbReference>
<feature type="transmembrane region" description="Helical" evidence="4">
    <location>
        <begin position="312"/>
        <end position="335"/>
    </location>
</feature>
<evidence type="ECO:0000313" key="7">
    <source>
        <dbReference type="Proteomes" id="UP000824366"/>
    </source>
</evidence>
<feature type="domain" description="Major facilitator superfamily (MFS) profile" evidence="5">
    <location>
        <begin position="16"/>
        <end position="377"/>
    </location>
</feature>
<evidence type="ECO:0000256" key="2">
    <source>
        <dbReference type="ARBA" id="ARBA00022989"/>
    </source>
</evidence>
<dbReference type="SUPFAM" id="SSF103473">
    <property type="entry name" value="MFS general substrate transporter"/>
    <property type="match status" value="1"/>
</dbReference>
<feature type="transmembrane region" description="Helical" evidence="4">
    <location>
        <begin position="108"/>
        <end position="132"/>
    </location>
</feature>
<evidence type="ECO:0000259" key="5">
    <source>
        <dbReference type="PROSITE" id="PS50850"/>
    </source>
</evidence>
<dbReference type="InterPro" id="IPR036259">
    <property type="entry name" value="MFS_trans_sf"/>
</dbReference>
<feature type="transmembrane region" description="Helical" evidence="4">
    <location>
        <begin position="16"/>
        <end position="35"/>
    </location>
</feature>